<protein>
    <submittedName>
        <fullName evidence="1">Uncharacterized protein</fullName>
    </submittedName>
</protein>
<accession>A0ABX7UGX1</accession>
<evidence type="ECO:0000313" key="2">
    <source>
        <dbReference type="Proteomes" id="UP000663940"/>
    </source>
</evidence>
<evidence type="ECO:0000313" key="1">
    <source>
        <dbReference type="EMBL" id="QTE51285.1"/>
    </source>
</evidence>
<name>A0ABX7UGX1_9SPHI</name>
<proteinExistence type="predicted"/>
<dbReference type="Proteomes" id="UP000663940">
    <property type="component" value="Chromosome"/>
</dbReference>
<dbReference type="RefSeq" id="WP_167516255.1">
    <property type="nucleotide sequence ID" value="NZ_CP043450.1"/>
</dbReference>
<sequence length="56" mass="6182">MSDKDLKKLTDLVKEELKTVPTKEQALQSFISAGIKNDKGEFTAPYAILTKLVKSA</sequence>
<organism evidence="1 2">
    <name type="scientific">Mucilaginibacter rubeus</name>
    <dbReference type="NCBI Taxonomy" id="2027860"/>
    <lineage>
        <taxon>Bacteria</taxon>
        <taxon>Pseudomonadati</taxon>
        <taxon>Bacteroidota</taxon>
        <taxon>Sphingobacteriia</taxon>
        <taxon>Sphingobacteriales</taxon>
        <taxon>Sphingobacteriaceae</taxon>
        <taxon>Mucilaginibacter</taxon>
    </lineage>
</organism>
<gene>
    <name evidence="1" type="ORF">J3L21_04755</name>
</gene>
<keyword evidence="2" id="KW-1185">Reference proteome</keyword>
<reference evidence="1 2" key="1">
    <citation type="submission" date="2021-03" db="EMBL/GenBank/DDBJ databases">
        <title>Mucilaginibacter strains isolated from gold and copper mining confer multi heavy-metal resistance.</title>
        <authorList>
            <person name="Li Y."/>
        </authorList>
    </citation>
    <scope>NUCLEOTIDE SEQUENCE [LARGE SCALE GENOMIC DNA]</scope>
    <source>
        <strain evidence="1 2">P2-4</strain>
    </source>
</reference>
<dbReference type="EMBL" id="CP071880">
    <property type="protein sequence ID" value="QTE51285.1"/>
    <property type="molecule type" value="Genomic_DNA"/>
</dbReference>